<dbReference type="EMBL" id="FQTY01000008">
    <property type="protein sequence ID" value="SHE85952.1"/>
    <property type="molecule type" value="Genomic_DNA"/>
</dbReference>
<dbReference type="STRING" id="1123404.SAMN02745784_02048"/>
<evidence type="ECO:0000313" key="2">
    <source>
        <dbReference type="EMBL" id="SHE85952.1"/>
    </source>
</evidence>
<evidence type="ECO:0000259" key="1">
    <source>
        <dbReference type="PROSITE" id="PS51186"/>
    </source>
</evidence>
<sequence length="157" mass="18402">MMNYRKIDLDCSNIDKKLELILIQIAKWHNLTPKLWISDYKVSTTDIEETVQKIQNTRNEDLLLVIAEDDQRHIQGFIWACKQEKSQESVMILSLYVTEDYRGKGVATNLKILLEEWCRLEGIKTIETTVHYKNNSMMALNRKLGYTPGMVHMVKKI</sequence>
<dbReference type="PANTHER" id="PTHR43072:SF58">
    <property type="entry name" value="N-ACETYLTRANSFERASE DOMAIN-CONTAINING PROTEIN"/>
    <property type="match status" value="1"/>
</dbReference>
<organism evidence="2 3">
    <name type="scientific">Tissierella praeacuta DSM 18095</name>
    <dbReference type="NCBI Taxonomy" id="1123404"/>
    <lineage>
        <taxon>Bacteria</taxon>
        <taxon>Bacillati</taxon>
        <taxon>Bacillota</taxon>
        <taxon>Tissierellia</taxon>
        <taxon>Tissierellales</taxon>
        <taxon>Tissierellaceae</taxon>
        <taxon>Tissierella</taxon>
    </lineage>
</organism>
<dbReference type="InterPro" id="IPR016181">
    <property type="entry name" value="Acyl_CoA_acyltransferase"/>
</dbReference>
<dbReference type="CDD" id="cd04301">
    <property type="entry name" value="NAT_SF"/>
    <property type="match status" value="1"/>
</dbReference>
<feature type="domain" description="N-acetyltransferase" evidence="1">
    <location>
        <begin position="21"/>
        <end position="157"/>
    </location>
</feature>
<proteinExistence type="predicted"/>
<dbReference type="PANTHER" id="PTHR43072">
    <property type="entry name" value="N-ACETYLTRANSFERASE"/>
    <property type="match status" value="1"/>
</dbReference>
<protein>
    <submittedName>
        <fullName evidence="2">Acetyltransferase (GNAT) domain-containing protein</fullName>
    </submittedName>
</protein>
<reference evidence="3" key="1">
    <citation type="submission" date="2016-11" db="EMBL/GenBank/DDBJ databases">
        <authorList>
            <person name="Varghese N."/>
            <person name="Submissions S."/>
        </authorList>
    </citation>
    <scope>NUCLEOTIDE SEQUENCE [LARGE SCALE GENOMIC DNA]</scope>
    <source>
        <strain evidence="3">DSM 18095</strain>
    </source>
</reference>
<dbReference type="AlphaFoldDB" id="A0A1M4WYB5"/>
<dbReference type="Gene3D" id="3.40.630.30">
    <property type="match status" value="1"/>
</dbReference>
<keyword evidence="2" id="KW-0808">Transferase</keyword>
<dbReference type="InterPro" id="IPR000182">
    <property type="entry name" value="GNAT_dom"/>
</dbReference>
<dbReference type="Proteomes" id="UP000184114">
    <property type="component" value="Unassembled WGS sequence"/>
</dbReference>
<evidence type="ECO:0000313" key="3">
    <source>
        <dbReference type="Proteomes" id="UP000184114"/>
    </source>
</evidence>
<dbReference type="Pfam" id="PF00583">
    <property type="entry name" value="Acetyltransf_1"/>
    <property type="match status" value="1"/>
</dbReference>
<dbReference type="PROSITE" id="PS51186">
    <property type="entry name" value="GNAT"/>
    <property type="match status" value="1"/>
</dbReference>
<gene>
    <name evidence="2" type="ORF">SAMN02745784_02048</name>
</gene>
<dbReference type="SUPFAM" id="SSF55729">
    <property type="entry name" value="Acyl-CoA N-acyltransferases (Nat)"/>
    <property type="match status" value="1"/>
</dbReference>
<keyword evidence="3" id="KW-1185">Reference proteome</keyword>
<name>A0A1M4WYB5_9FIRM</name>
<accession>A0A1M4WYB5</accession>
<dbReference type="GO" id="GO:0016747">
    <property type="term" value="F:acyltransferase activity, transferring groups other than amino-acyl groups"/>
    <property type="evidence" value="ECO:0007669"/>
    <property type="project" value="InterPro"/>
</dbReference>